<accession>A0ACC2KA52</accession>
<dbReference type="Proteomes" id="UP001234297">
    <property type="component" value="Chromosome 4"/>
</dbReference>
<dbReference type="EMBL" id="CM056812">
    <property type="protein sequence ID" value="KAJ8617943.1"/>
    <property type="molecule type" value="Genomic_DNA"/>
</dbReference>
<comment type="caution">
    <text evidence="1">The sequence shown here is derived from an EMBL/GenBank/DDBJ whole genome shotgun (WGS) entry which is preliminary data.</text>
</comment>
<evidence type="ECO:0000313" key="2">
    <source>
        <dbReference type="Proteomes" id="UP001234297"/>
    </source>
</evidence>
<protein>
    <submittedName>
        <fullName evidence="1">Uncharacterized protein</fullName>
    </submittedName>
</protein>
<reference evidence="1 2" key="1">
    <citation type="journal article" date="2022" name="Hortic Res">
        <title>A haplotype resolved chromosomal level avocado genome allows analysis of novel avocado genes.</title>
        <authorList>
            <person name="Nath O."/>
            <person name="Fletcher S.J."/>
            <person name="Hayward A."/>
            <person name="Shaw L.M."/>
            <person name="Masouleh A.K."/>
            <person name="Furtado A."/>
            <person name="Henry R.J."/>
            <person name="Mitter N."/>
        </authorList>
    </citation>
    <scope>NUCLEOTIDE SEQUENCE [LARGE SCALE GENOMIC DNA]</scope>
    <source>
        <strain evidence="2">cv. Hass</strain>
    </source>
</reference>
<sequence>MPCFFTDSKDLPLIQSYDSIQALTQKLGKPEREHDLVVASYVLGEIPSLRDRITVVRQLWDLTRVVLVCFVSPTESCFIVRFPFLMLCSASFNGMMI</sequence>
<evidence type="ECO:0000313" key="1">
    <source>
        <dbReference type="EMBL" id="KAJ8617943.1"/>
    </source>
</evidence>
<gene>
    <name evidence="1" type="ORF">MRB53_014129</name>
</gene>
<name>A0ACC2KA52_PERAE</name>
<organism evidence="1 2">
    <name type="scientific">Persea americana</name>
    <name type="common">Avocado</name>
    <dbReference type="NCBI Taxonomy" id="3435"/>
    <lineage>
        <taxon>Eukaryota</taxon>
        <taxon>Viridiplantae</taxon>
        <taxon>Streptophyta</taxon>
        <taxon>Embryophyta</taxon>
        <taxon>Tracheophyta</taxon>
        <taxon>Spermatophyta</taxon>
        <taxon>Magnoliopsida</taxon>
        <taxon>Magnoliidae</taxon>
        <taxon>Laurales</taxon>
        <taxon>Lauraceae</taxon>
        <taxon>Persea</taxon>
    </lineage>
</organism>
<keyword evidence="2" id="KW-1185">Reference proteome</keyword>
<proteinExistence type="predicted"/>